<dbReference type="InterPro" id="IPR035892">
    <property type="entry name" value="C2_domain_sf"/>
</dbReference>
<dbReference type="EMBL" id="CAUOFW020006168">
    <property type="protein sequence ID" value="CAK9173342.1"/>
    <property type="molecule type" value="Genomic_DNA"/>
</dbReference>
<evidence type="ECO:0000313" key="3">
    <source>
        <dbReference type="EMBL" id="CAK9173342.1"/>
    </source>
</evidence>
<accession>A0ABC8TZT6</accession>
<gene>
    <name evidence="3" type="ORF">ILEXP_LOCUS43075</name>
</gene>
<protein>
    <recommendedName>
        <fullName evidence="2">Peroxin/Ferlin domain-containing protein</fullName>
    </recommendedName>
</protein>
<sequence length="3163" mass="354136">MVDSFPLKMNLLGSWPMPMSMGHMLLRVLRRCGSMFPSSSGMLISQEVIGPELTFYNASNDVGESLLLSNKVLHAQLDAFCRIVLKGDTTEICANALGLTMESNGIRILEPFDTFVKLSNASGKMNVQVAVSDIFMNFSFSILRLFLAVEEDILAFLRMTSKKMTMMCSEFDKVGTIKNPYSDQIYAFWRPRAPSGFAVLGDYLTPLDKPPTRAVLAVNTSFVRIKRPESFKLVWPTSAEGDIADSQGVDNLEIVARSVLREGDKICSIWFPVAPKGYVALGCVVSSGRTQPPISSAFCILASFVSPCALRDCIIVNSSNQLPLAFWRVGNSVGTFLPADPTTLSLIGRAYELRHIVFKHSNISSKASNSSDIQASPSGHDQTVQSEMSSTANSGRRFEAVASFRLIWWNQGSGSRKKLSIWRPIVPQGMVFFGAIAVQGYEPPNTCIVLHDSEDLFKVPLDFQLVGQIKKHRGMESISFWLPQAPPGFVSLGCVACKGAPKQSDFSSLRCMRSDMVTGDQFLEESIWDTSDAMLTKEPFSIWAVANELGTFIVRSGFKKPPRRFALKLADPTIPRGSYDTVVDAEIRTFSTALFDDFGGLMVPLCNISLSSIGFSFHGRPDYLNSSVSFSLAVRSYSDKYESWEPVVEPVDGLLRYQYDLHAPGAASQLRLASTRDLNLNISVSNANMIFQAYASWNNLSDVHESCRDKEAVSTTTGGRPIIDVHHIRSYVIPQNKLGQDIFIRAAETRGLQNVIQMPSGDMKPLKVPVLKNMLESHLKGNLYKKLRPMVTIIIADAEFPRVEGLSSHQYAVTVRLTLDQNLPSGSLLNQQSARTCGTDSPNCASSDLKFVIWNEMFFFKVDSLFGVRAKRSICLAWEALATMRKLKVSSKMPLTRKASKAVIIQVSPGAFGGTGSISGPQHLRGPWLAEALSHPPKTSLTGQTKFNNRAYCSNPDQVASFQLLDADCCVVEFVVTDMGRGEGDIVGYFSAPLKQIADTQDNSYSYNRLSGLKWLPLSSLESRTITQGNKDKNSYGKIRCAVILSPRFEVENGDQCFGGSSKSGFIQISPTSEGPWTTVRLNYAARAACLPFGKDVVASEVTAKDGNRYVTIRSLVSIRNNTDFILDLCLKLRASSENMMSLDAAGREMQLDGNQFETDEFFETQKYNPTSGWVGVSVHTNLDYPDDDGSHQGALGVELPSGWEWVDDWHIDKTSVNTADGWVYAPDFQSLKWPESYNPLKFVNYARQRRWIRDRKRVPGDVKPQLFFGPLKPGETVSLPLTGLTESGLYILQLRPSNLNNNNEYAWSSVMDRPDQSEDIGRPKQNSEICVSSLTESEKLFYCSEVIGSTSNRSHGMWFCVAIQAMEIAKDIHSNSIEDWKLVVKAPLCITNYLPFTAEYSVLEMQASGHFLACSSGVFNPGGTVKVHNADIRNPLFFSLLPQRGWLPIHVSLLVQALFSSEAVLISHPSRVPSKTISLRSSISGRIVQIILEHNHNKESQLQAKIVRIYSPYWFAIARCPSLTLRLIEMAGREPTRKISLPFHSKKYDDVILEEITEEEIYDGYTIASVLNLKLLGLSVSVAQSGKEHFGPVKDLSPLGDMDGSLDICAYDDNGNCIRLFITSKPCPYQSVPTKVISIRPFMTFTNRLGQNIFVKLGNEDEPKVLRMSDARVSFVYRETGGSSKLQVRLEDTEWSFPVQIMKEDTIFLVLRKHDGTWRFLKTEIRGYEEGSRFIVVFRLGSTNGPIRYLLSEKALVNRIENRASSKKIRIRQSGFGNDAWIQLEPLSTACFSWEDPYGQKFMDAEVCSGSTTAVWRLDLNKSGICPLRDGGLALLFHVVEIGDVKVARFVDERTLGLSSNDGSRSLTHEGNWVNPRMQSKMPETAAPLEVIVEFGVLGVSVVDHRPKELSYLYLERVFISYLTGYDGGTTSRFKLIVGYLQLDNQLPLTLMPVLLAPEQTLDVHHPVFKMTVTMRNENPDGIQVYPYVYIRVTEKCWRLNVHEPIIWALVDFYNNLQLDHLHQNSSVTQVDPEIRIDYFYDLDIQFPRVEGLSSHQYAVTVRLTLDQNLPSGSLLNQQSARTCGTDSPNCASSDLKFVIWNEMFFFKVDSLDCCVVEFVVTDMGRGEGDIVGYFSAPLKQIADTQDNSYSYNRLSGLKWLPLSSLESRTITQGNKDKNSYGKIRCAVILSPRFEVENGDQCFGGSSKSGFIQISPTSEGPWTTVRLNYAARAACLPFGKDVVASEVTAKDGNRYVTIRSLVSIRNNTDFILDLCLKLRASSENMMSLDAAGREMQLDGNQFETDEFFETQKYNPTSGWVGVSVHTNLDYPDDDGSHQGALGVELPSGWEWVDDWHIDKTSVNTADGWVYAPDFQSLKWPESYNPLKFVNYARQRRWIRDRKRVPGDVKPQLFFGPLKPGETVSLPLTGLTESGLYILQLRPSNLNNNNEYAWSSVMDRPDQSEDIGRPKQNSEICVSSLTESEKLFYCSEVIGSTSNRSHGMWFCVAIQAMEIAKDIHSNSIEDWKLVVKAPLCITNYLPFTAEYSVLEMQASGHFLACSSGVFNPGGTVKVHNADIRNPLFFSLLPQRGWLPIHEAVLISHPSRVPSKTISLRSSISGRIVQIILEHNHNKESQLQAKIVRIYSPYWFAIARCPSLTLRLIEMAGREPTRKISLPFHSKKYDDVILEEITEEEIYDGYTIASVLNLKLLGLSVSVAQSGKEHFGPVKDLSPLGDMDGSLDICAYDDNGNCIRLFITSKPCPYQSVPTKVISIRPFMTFTNRLGQNIFVKLGNEDEPKVLRMSDARVSFVYRETGGSSKLQVRLEDTEWSFPVQIMKEDTIFLVLRKHDGTWRFLKTEIRGYEEGSRFIVVFRLGSTNGPIRIENRASSKKIRIRQSGFGNDAWIQLEPLSTACFSWEDPYGQKFMDAEVCSGSTTAVWRLDLNKSGICPLRDGGLALLFHVVEIGDVKVARFVDERTLGLSSNDGSRSLTHEGNWVNPRMQSKMPETAAPLEVIVEFGVLGVSVVDHRPKELSYLYLERVFISYLTGYDGGTTSRFKLIVGYLQLDNQLPLTLMPVLLAPEQTLDVHHPVFKMTVTMRNENPDGIQVYPYVYIRVTEKCWRLNVHEPIIWALVDFYNNLQLDHLHQNSSVTQVDPEIRIE</sequence>
<dbReference type="SUPFAM" id="SSF49562">
    <property type="entry name" value="C2 domain (Calcium/lipid-binding domain, CaLB)"/>
    <property type="match status" value="1"/>
</dbReference>
<dbReference type="GO" id="GO:0005737">
    <property type="term" value="C:cytoplasm"/>
    <property type="evidence" value="ECO:0007669"/>
    <property type="project" value="UniProtKB-ARBA"/>
</dbReference>
<feature type="domain" description="Peroxin/Ferlin" evidence="2">
    <location>
        <begin position="1222"/>
        <end position="1259"/>
    </location>
</feature>
<feature type="compositionally biased region" description="Polar residues" evidence="1">
    <location>
        <begin position="377"/>
        <end position="391"/>
    </location>
</feature>
<dbReference type="Pfam" id="PF00168">
    <property type="entry name" value="C2"/>
    <property type="match status" value="1"/>
</dbReference>
<organism evidence="3 4">
    <name type="scientific">Ilex paraguariensis</name>
    <name type="common">yerba mate</name>
    <dbReference type="NCBI Taxonomy" id="185542"/>
    <lineage>
        <taxon>Eukaryota</taxon>
        <taxon>Viridiplantae</taxon>
        <taxon>Streptophyta</taxon>
        <taxon>Embryophyta</taxon>
        <taxon>Tracheophyta</taxon>
        <taxon>Spermatophyta</taxon>
        <taxon>Magnoliopsida</taxon>
        <taxon>eudicotyledons</taxon>
        <taxon>Gunneridae</taxon>
        <taxon>Pentapetalae</taxon>
        <taxon>asterids</taxon>
        <taxon>campanulids</taxon>
        <taxon>Aquifoliales</taxon>
        <taxon>Aquifoliaceae</taxon>
        <taxon>Ilex</taxon>
    </lineage>
</organism>
<keyword evidence="4" id="KW-1185">Reference proteome</keyword>
<dbReference type="Pfam" id="PF06101">
    <property type="entry name" value="Vps62"/>
    <property type="match status" value="2"/>
</dbReference>
<comment type="caution">
    <text evidence="3">The sequence shown here is derived from an EMBL/GenBank/DDBJ whole genome shotgun (WGS) entry which is preliminary data.</text>
</comment>
<dbReference type="Proteomes" id="UP001642360">
    <property type="component" value="Unassembled WGS sequence"/>
</dbReference>
<evidence type="ECO:0000256" key="1">
    <source>
        <dbReference type="SAM" id="MobiDB-lite"/>
    </source>
</evidence>
<dbReference type="InterPro" id="IPR000008">
    <property type="entry name" value="C2_dom"/>
</dbReference>
<dbReference type="SMART" id="SM00694">
    <property type="entry name" value="DysFC"/>
    <property type="match status" value="2"/>
</dbReference>
<dbReference type="InterPro" id="IPR009543">
    <property type="entry name" value="VPS13_VAB"/>
</dbReference>
<dbReference type="PANTHER" id="PTHR16166:SF137">
    <property type="entry name" value="PLECKSTRIN HOMOLOGY (PH) DOMAIN-CONTAINING PROTEIN"/>
    <property type="match status" value="1"/>
</dbReference>
<dbReference type="InterPro" id="IPR010482">
    <property type="entry name" value="TECPR1-like_DysF"/>
</dbReference>
<feature type="compositionally biased region" description="Low complexity" evidence="1">
    <location>
        <begin position="367"/>
        <end position="376"/>
    </location>
</feature>
<name>A0ABC8TZT6_9AQUA</name>
<feature type="domain" description="Peroxin/Ferlin" evidence="2">
    <location>
        <begin position="2368"/>
        <end position="2405"/>
    </location>
</feature>
<reference evidence="3 4" key="1">
    <citation type="submission" date="2024-02" db="EMBL/GenBank/DDBJ databases">
        <authorList>
            <person name="Vignale AGUSTIN F."/>
            <person name="Sosa J E."/>
            <person name="Modenutti C."/>
        </authorList>
    </citation>
    <scope>NUCLEOTIDE SEQUENCE [LARGE SCALE GENOMIC DNA]</scope>
</reference>
<dbReference type="Pfam" id="PF25036">
    <property type="entry name" value="VPS13_VAB"/>
    <property type="match status" value="4"/>
</dbReference>
<dbReference type="InterPro" id="IPR026847">
    <property type="entry name" value="VPS13"/>
</dbReference>
<evidence type="ECO:0000259" key="2">
    <source>
        <dbReference type="SMART" id="SM00694"/>
    </source>
</evidence>
<proteinExistence type="predicted"/>
<feature type="region of interest" description="Disordered" evidence="1">
    <location>
        <begin position="367"/>
        <end position="391"/>
    </location>
</feature>
<dbReference type="InterPro" id="IPR009291">
    <property type="entry name" value="Vps62"/>
</dbReference>
<evidence type="ECO:0000313" key="4">
    <source>
        <dbReference type="Proteomes" id="UP001642360"/>
    </source>
</evidence>
<dbReference type="PANTHER" id="PTHR16166">
    <property type="entry name" value="VACUOLAR PROTEIN SORTING-ASSOCIATED PROTEIN VPS13"/>
    <property type="match status" value="1"/>
</dbReference>
<dbReference type="GO" id="GO:0098588">
    <property type="term" value="C:bounding membrane of organelle"/>
    <property type="evidence" value="ECO:0007669"/>
    <property type="project" value="UniProtKB-ARBA"/>
</dbReference>
<dbReference type="Pfam" id="PF06398">
    <property type="entry name" value="Pex24p"/>
    <property type="match status" value="2"/>
</dbReference>
<dbReference type="InterPro" id="IPR006614">
    <property type="entry name" value="Peroxin/Ferlin"/>
</dbReference>